<dbReference type="PANTHER" id="PTHR33744:SF1">
    <property type="entry name" value="DNA-BINDING TRANSCRIPTIONAL ACTIVATOR ADER"/>
    <property type="match status" value="1"/>
</dbReference>
<dbReference type="Pfam" id="PF17853">
    <property type="entry name" value="GGDEF_2"/>
    <property type="match status" value="1"/>
</dbReference>
<dbReference type="OrthoDB" id="142218at2"/>
<evidence type="ECO:0000259" key="2">
    <source>
        <dbReference type="PROSITE" id="PS50887"/>
    </source>
</evidence>
<proteinExistence type="inferred from homology"/>
<keyword evidence="4" id="KW-1185">Reference proteome</keyword>
<dbReference type="Pfam" id="PF07905">
    <property type="entry name" value="PucR"/>
    <property type="match status" value="1"/>
</dbReference>
<protein>
    <submittedName>
        <fullName evidence="3">PucR family transcriptional regulator</fullName>
    </submittedName>
</protein>
<dbReference type="InterPro" id="IPR041522">
    <property type="entry name" value="CdaR_GGDEF"/>
</dbReference>
<dbReference type="SUPFAM" id="SSF46689">
    <property type="entry name" value="Homeodomain-like"/>
    <property type="match status" value="1"/>
</dbReference>
<dbReference type="Gene3D" id="1.10.10.2840">
    <property type="entry name" value="PucR C-terminal helix-turn-helix domain"/>
    <property type="match status" value="1"/>
</dbReference>
<dbReference type="InterPro" id="IPR051448">
    <property type="entry name" value="CdaR-like_regulators"/>
</dbReference>
<organism evidence="3 4">
    <name type="scientific">Planococcus halocryophilus</name>
    <dbReference type="NCBI Taxonomy" id="1215089"/>
    <lineage>
        <taxon>Bacteria</taxon>
        <taxon>Bacillati</taxon>
        <taxon>Bacillota</taxon>
        <taxon>Bacilli</taxon>
        <taxon>Bacillales</taxon>
        <taxon>Caryophanaceae</taxon>
        <taxon>Planococcus</taxon>
    </lineage>
</organism>
<dbReference type="Pfam" id="PF13556">
    <property type="entry name" value="HTH_30"/>
    <property type="match status" value="1"/>
</dbReference>
<reference evidence="4" key="2">
    <citation type="submission" date="2016-10" db="EMBL/GenBank/DDBJ databases">
        <authorList>
            <person name="See-Too W.S."/>
        </authorList>
    </citation>
    <scope>NUCLEOTIDE SEQUENCE [LARGE SCALE GENOMIC DNA]</scope>
    <source>
        <strain evidence="4">DSM 24743</strain>
    </source>
</reference>
<accession>A0A1C7DVF7</accession>
<dbReference type="InterPro" id="IPR012914">
    <property type="entry name" value="PucR_dom"/>
</dbReference>
<dbReference type="InterPro" id="IPR025736">
    <property type="entry name" value="PucR_C-HTH_dom"/>
</dbReference>
<evidence type="ECO:0000313" key="4">
    <source>
        <dbReference type="Proteomes" id="UP000092687"/>
    </source>
</evidence>
<dbReference type="InterPro" id="IPR000160">
    <property type="entry name" value="GGDEF_dom"/>
</dbReference>
<dbReference type="PANTHER" id="PTHR33744">
    <property type="entry name" value="CARBOHYDRATE DIACID REGULATOR"/>
    <property type="match status" value="1"/>
</dbReference>
<evidence type="ECO:0000256" key="1">
    <source>
        <dbReference type="ARBA" id="ARBA00006754"/>
    </source>
</evidence>
<comment type="similarity">
    <text evidence="1">Belongs to the CdaR family.</text>
</comment>
<name>A0A1C7DVF7_9BACL</name>
<reference evidence="4" key="1">
    <citation type="submission" date="2016-07" db="EMBL/GenBank/DDBJ databases">
        <authorList>
            <person name="See-Too W.S."/>
        </authorList>
    </citation>
    <scope>NUCLEOTIDE SEQUENCE [LARGE SCALE GENOMIC DNA]</scope>
    <source>
        <strain evidence="4">DSM 24743</strain>
    </source>
</reference>
<dbReference type="InterPro" id="IPR042070">
    <property type="entry name" value="PucR_C-HTH_sf"/>
</dbReference>
<gene>
    <name evidence="3" type="ORF">BBI08_16655</name>
</gene>
<dbReference type="Proteomes" id="UP000092687">
    <property type="component" value="Chromosome"/>
</dbReference>
<dbReference type="EMBL" id="CP016537">
    <property type="protein sequence ID" value="ANU15387.1"/>
    <property type="molecule type" value="Genomic_DNA"/>
</dbReference>
<dbReference type="InterPro" id="IPR009057">
    <property type="entry name" value="Homeodomain-like_sf"/>
</dbReference>
<feature type="domain" description="GGDEF" evidence="2">
    <location>
        <begin position="323"/>
        <end position="461"/>
    </location>
</feature>
<dbReference type="PROSITE" id="PS50887">
    <property type="entry name" value="GGDEF"/>
    <property type="match status" value="1"/>
</dbReference>
<dbReference type="RefSeq" id="WP_008496724.1">
    <property type="nucleotide sequence ID" value="NZ_CP016537.2"/>
</dbReference>
<sequence>MQSSVESVLSYEILKNARLLTAKNSVADRTVQWISVMEMPVENFVRQNEIILTTAIGCHNDVEKFKGFVQDIIDSNASALMVATGRHVFDIPVEVIELAEQQKFVIIELPWEVRFSAIIEEVMKNINDKQYKDREKSEKVQQELLKLILGDTDLNNISKYIQRQIDHQLLITDRNGFIQTENGHTQEFIEKWKNAVIQGDFPICKEINILNHDPMLQKFRMAKLDDRIILQIPVLQISEDPQGYVFVVLPNELQVVSYLTPFRVAVLEHAATTISLWLSRKNAIEETKLNLRSDFVQEVATGDFVSADQAFSRAKLLGYNLDLPYICLVGFPENFKELFEKRKQEIISYVQWTESMIRYIEEEIYFAAQSLKREVMMTYQGNQLLIYLEKPAETDYDNVVNFLDLIERRLKNLLPEVTISWGIGDFNKGFQGLAESYQQANLAVDIGRRKKGKGKRTFYSDTRIDRVLLTLAQNEEMKKVIMTTIEPLVEYDKQRNMDLIGTLKCYNQNHGNVSQAARALNLHRQSLLYRLRKIESLTGHSLIDPDDLFLLDLSIKTWEIGVVENKNG</sequence>
<dbReference type="STRING" id="1215089.BBI08_16655"/>
<evidence type="ECO:0000313" key="3">
    <source>
        <dbReference type="EMBL" id="ANU15387.1"/>
    </source>
</evidence>
<dbReference type="KEGG" id="phc:BBI08_16655"/>
<dbReference type="AlphaFoldDB" id="A0A1C7DVF7"/>